<dbReference type="SUPFAM" id="SSF52402">
    <property type="entry name" value="Adenine nucleotide alpha hydrolases-like"/>
    <property type="match status" value="2"/>
</dbReference>
<dbReference type="AlphaFoldDB" id="A0A923MTQ0"/>
<evidence type="ECO:0000256" key="1">
    <source>
        <dbReference type="ARBA" id="ARBA00008791"/>
    </source>
</evidence>
<sequence>MTASGDCGLPPRHILVATDLGLAARNATWRAAQLARAHGATLRLLHVPGEPREAEAARTALAQLAEAVQLRLGVAADVEVARGDPARETSRAALAADLLVVPAREGSSMRERIAGTTTERLVRASRIPVLVVKRPLARSRDRTDLAPPPKDLYDRVLACVDLGPGSADVITAATCLSADPRMEVFHVVAPEKQGARAEAAGTGTAVERARAALRERMAQAGPAADARAAVGFGHAGASVVAKERAVGADLIVLGRRERRLLGDWFLGTVTREVLSGSRCDVLLVPPRPRSFAAESAAATPDTSAVG</sequence>
<reference evidence="5" key="1">
    <citation type="submission" date="2020-08" db="EMBL/GenBank/DDBJ databases">
        <title>Ramlibacter sp. USB13 16S ribosomal RNA gene genome sequencing and assembly.</title>
        <authorList>
            <person name="Kang M."/>
        </authorList>
    </citation>
    <scope>NUCLEOTIDE SEQUENCE</scope>
    <source>
        <strain evidence="5">USB13</strain>
    </source>
</reference>
<keyword evidence="6" id="KW-1185">Reference proteome</keyword>
<dbReference type="InterPro" id="IPR014729">
    <property type="entry name" value="Rossmann-like_a/b/a_fold"/>
</dbReference>
<dbReference type="GO" id="GO:0005524">
    <property type="term" value="F:ATP binding"/>
    <property type="evidence" value="ECO:0007669"/>
    <property type="project" value="UniProtKB-KW"/>
</dbReference>
<dbReference type="Gene3D" id="3.40.50.620">
    <property type="entry name" value="HUPs"/>
    <property type="match status" value="2"/>
</dbReference>
<evidence type="ECO:0000313" key="6">
    <source>
        <dbReference type="Proteomes" id="UP000608513"/>
    </source>
</evidence>
<keyword evidence="2" id="KW-0547">Nucleotide-binding</keyword>
<comment type="similarity">
    <text evidence="1">Belongs to the universal stress protein A family.</text>
</comment>
<gene>
    <name evidence="5" type="ORF">H8N03_16715</name>
</gene>
<dbReference type="Proteomes" id="UP000608513">
    <property type="component" value="Unassembled WGS sequence"/>
</dbReference>
<protein>
    <submittedName>
        <fullName evidence="5">Universal stress protein</fullName>
    </submittedName>
</protein>
<accession>A0A923MTQ0</accession>
<dbReference type="EMBL" id="JACORT010000007">
    <property type="protein sequence ID" value="MBC5784593.1"/>
    <property type="molecule type" value="Genomic_DNA"/>
</dbReference>
<dbReference type="CDD" id="cd00293">
    <property type="entry name" value="USP-like"/>
    <property type="match status" value="2"/>
</dbReference>
<dbReference type="InterPro" id="IPR006015">
    <property type="entry name" value="Universal_stress_UspA"/>
</dbReference>
<proteinExistence type="inferred from homology"/>
<dbReference type="InterPro" id="IPR006016">
    <property type="entry name" value="UspA"/>
</dbReference>
<feature type="domain" description="UspA" evidence="4">
    <location>
        <begin position="153"/>
        <end position="285"/>
    </location>
</feature>
<dbReference type="PANTHER" id="PTHR46268">
    <property type="entry name" value="STRESS RESPONSE PROTEIN NHAX"/>
    <property type="match status" value="1"/>
</dbReference>
<organism evidence="5 6">
    <name type="scientific">Ramlibacter cellulosilyticus</name>
    <dbReference type="NCBI Taxonomy" id="2764187"/>
    <lineage>
        <taxon>Bacteria</taxon>
        <taxon>Pseudomonadati</taxon>
        <taxon>Pseudomonadota</taxon>
        <taxon>Betaproteobacteria</taxon>
        <taxon>Burkholderiales</taxon>
        <taxon>Comamonadaceae</taxon>
        <taxon>Ramlibacter</taxon>
    </lineage>
</organism>
<evidence type="ECO:0000313" key="5">
    <source>
        <dbReference type="EMBL" id="MBC5784593.1"/>
    </source>
</evidence>
<name>A0A923MTQ0_9BURK</name>
<comment type="caution">
    <text evidence="5">The sequence shown here is derived from an EMBL/GenBank/DDBJ whole genome shotgun (WGS) entry which is preliminary data.</text>
</comment>
<dbReference type="PRINTS" id="PR01438">
    <property type="entry name" value="UNVRSLSTRESS"/>
</dbReference>
<keyword evidence="3" id="KW-0067">ATP-binding</keyword>
<dbReference type="Pfam" id="PF00582">
    <property type="entry name" value="Usp"/>
    <property type="match status" value="2"/>
</dbReference>
<feature type="domain" description="UspA" evidence="4">
    <location>
        <begin position="12"/>
        <end position="133"/>
    </location>
</feature>
<dbReference type="RefSeq" id="WP_187077340.1">
    <property type="nucleotide sequence ID" value="NZ_JACORT010000007.1"/>
</dbReference>
<dbReference type="PANTHER" id="PTHR46268:SF27">
    <property type="entry name" value="UNIVERSAL STRESS PROTEIN RV2623"/>
    <property type="match status" value="1"/>
</dbReference>
<evidence type="ECO:0000256" key="3">
    <source>
        <dbReference type="ARBA" id="ARBA00022840"/>
    </source>
</evidence>
<evidence type="ECO:0000259" key="4">
    <source>
        <dbReference type="Pfam" id="PF00582"/>
    </source>
</evidence>
<evidence type="ECO:0000256" key="2">
    <source>
        <dbReference type="ARBA" id="ARBA00022741"/>
    </source>
</evidence>